<sequence>MSSAGMNVNQPVLSFDVLSGILAFSCSRNDLLAMMQVCHTLYRAGIRILLAEGVDHFSSSTQLASFCLFMTVDLPSRCSMIRKLHIHAGSLWEDEFVPSREDVQTFASILRHATRLNELTLFGGEQLVEKAPEVAAAISSLASLRVLTVGSEDDSECEGIISALENMQSPIKSLTVCLDPNGSDCGPVPFIRALQANLETLTINWALWMSERLASETILCPEVKSISIYDWEQEDINIGTLMKTFPNLRSLTIDSEVGEGHDSYHPLDGDDDRHRMNLQKDQSQGWPFLKAVCGGICSLYSLGLARPVNHLTLSAMGLSPHYVDYLSDIILNCKPKRVTIPIPEAELERASRSFRDRSIDNASFLSYLDLLIKVDKALSSDQIEQMLDHIALVIHPFSPEEVTIRLQTQNGAASLATRSYFASEEQQTVIQKIGQKCVAPCKVALSITSDFKGPGSGEPSFQIAEVAGPHVA</sequence>
<evidence type="ECO:0000313" key="2">
    <source>
        <dbReference type="Proteomes" id="UP001497453"/>
    </source>
</evidence>
<dbReference type="SUPFAM" id="SSF52047">
    <property type="entry name" value="RNI-like"/>
    <property type="match status" value="1"/>
</dbReference>
<dbReference type="InterPro" id="IPR032675">
    <property type="entry name" value="LRR_dom_sf"/>
</dbReference>
<evidence type="ECO:0008006" key="3">
    <source>
        <dbReference type="Google" id="ProtNLM"/>
    </source>
</evidence>
<dbReference type="Gene3D" id="3.80.10.10">
    <property type="entry name" value="Ribonuclease Inhibitor"/>
    <property type="match status" value="1"/>
</dbReference>
<keyword evidence="2" id="KW-1185">Reference proteome</keyword>
<proteinExistence type="predicted"/>
<reference evidence="2" key="1">
    <citation type="submission" date="2024-04" db="EMBL/GenBank/DDBJ databases">
        <authorList>
            <person name="Shaw F."/>
            <person name="Minotto A."/>
        </authorList>
    </citation>
    <scope>NUCLEOTIDE SEQUENCE [LARGE SCALE GENOMIC DNA]</scope>
</reference>
<name>A0ABP1D3W2_9APHY</name>
<accession>A0ABP1D3W2</accession>
<protein>
    <recommendedName>
        <fullName evidence="3">F-box protein</fullName>
    </recommendedName>
</protein>
<dbReference type="Proteomes" id="UP001497453">
    <property type="component" value="Chromosome 2"/>
</dbReference>
<gene>
    <name evidence="1" type="ORF">GFSPODELE1_LOCUS4109</name>
</gene>
<dbReference type="EMBL" id="OZ037945">
    <property type="protein sequence ID" value="CAL1702572.1"/>
    <property type="molecule type" value="Genomic_DNA"/>
</dbReference>
<evidence type="ECO:0000313" key="1">
    <source>
        <dbReference type="EMBL" id="CAL1702572.1"/>
    </source>
</evidence>
<organism evidence="1 2">
    <name type="scientific">Somion occarium</name>
    <dbReference type="NCBI Taxonomy" id="3059160"/>
    <lineage>
        <taxon>Eukaryota</taxon>
        <taxon>Fungi</taxon>
        <taxon>Dikarya</taxon>
        <taxon>Basidiomycota</taxon>
        <taxon>Agaricomycotina</taxon>
        <taxon>Agaricomycetes</taxon>
        <taxon>Polyporales</taxon>
        <taxon>Cerrenaceae</taxon>
        <taxon>Somion</taxon>
    </lineage>
</organism>